<name>A0AAV1C427_OLDCO</name>
<evidence type="ECO:0000259" key="6">
    <source>
        <dbReference type="Pfam" id="PF00155"/>
    </source>
</evidence>
<dbReference type="InterPro" id="IPR004839">
    <property type="entry name" value="Aminotransferase_I/II_large"/>
</dbReference>
<dbReference type="CDD" id="cd00609">
    <property type="entry name" value="AAT_like"/>
    <property type="match status" value="1"/>
</dbReference>
<dbReference type="Pfam" id="PF00155">
    <property type="entry name" value="Aminotran_1_2"/>
    <property type="match status" value="1"/>
</dbReference>
<gene>
    <name evidence="7" type="ORF">OLC1_LOCUS1697</name>
</gene>
<reference evidence="7" key="1">
    <citation type="submission" date="2023-03" db="EMBL/GenBank/DDBJ databases">
        <authorList>
            <person name="Julca I."/>
        </authorList>
    </citation>
    <scope>NUCLEOTIDE SEQUENCE</scope>
</reference>
<dbReference type="GO" id="GO:0006572">
    <property type="term" value="P:L-tyrosine catabolic process"/>
    <property type="evidence" value="ECO:0007669"/>
    <property type="project" value="TreeGrafter"/>
</dbReference>
<dbReference type="Proteomes" id="UP001161247">
    <property type="component" value="Chromosome 1"/>
</dbReference>
<dbReference type="FunFam" id="3.40.640.10:FF:000048">
    <property type="entry name" value="tyrosine aminotransferase"/>
    <property type="match status" value="1"/>
</dbReference>
<dbReference type="PANTHER" id="PTHR45744:SF11">
    <property type="entry name" value="TYROSINE AMINOTRANSFERASE"/>
    <property type="match status" value="1"/>
</dbReference>
<comment type="similarity">
    <text evidence="2 4">Belongs to the class-I pyridoxal-phosphate-dependent aminotransferase family.</text>
</comment>
<dbReference type="InterPro" id="IPR015424">
    <property type="entry name" value="PyrdxlP-dep_Trfase"/>
</dbReference>
<dbReference type="EMBL" id="OX459118">
    <property type="protein sequence ID" value="CAI9089338.1"/>
    <property type="molecule type" value="Genomic_DNA"/>
</dbReference>
<comment type="cofactor">
    <cofactor evidence="1 4 5">
        <name>pyridoxal 5'-phosphate</name>
        <dbReference type="ChEBI" id="CHEBI:597326"/>
    </cofactor>
</comment>
<dbReference type="InterPro" id="IPR015421">
    <property type="entry name" value="PyrdxlP-dep_Trfase_major"/>
</dbReference>
<dbReference type="PROSITE" id="PS00105">
    <property type="entry name" value="AA_TRANSFER_CLASS_1"/>
    <property type="match status" value="1"/>
</dbReference>
<keyword evidence="8" id="KW-1185">Reference proteome</keyword>
<dbReference type="InterPro" id="IPR015422">
    <property type="entry name" value="PyrdxlP-dep_Trfase_small"/>
</dbReference>
<evidence type="ECO:0000256" key="1">
    <source>
        <dbReference type="ARBA" id="ARBA00001933"/>
    </source>
</evidence>
<dbReference type="AlphaFoldDB" id="A0AAV1C427"/>
<evidence type="ECO:0000256" key="4">
    <source>
        <dbReference type="PIRNR" id="PIRNR000517"/>
    </source>
</evidence>
<evidence type="ECO:0000256" key="3">
    <source>
        <dbReference type="ARBA" id="ARBA00022898"/>
    </source>
</evidence>
<keyword evidence="3 4" id="KW-0663">Pyridoxal phosphate</keyword>
<evidence type="ECO:0000256" key="5">
    <source>
        <dbReference type="PIRSR" id="PIRSR000517-1"/>
    </source>
</evidence>
<dbReference type="InterPro" id="IPR005958">
    <property type="entry name" value="TyrNic_aminoTrfase"/>
</dbReference>
<dbReference type="PANTHER" id="PTHR45744">
    <property type="entry name" value="TYROSINE AMINOTRANSFERASE"/>
    <property type="match status" value="1"/>
</dbReference>
<dbReference type="GO" id="GO:0004838">
    <property type="term" value="F:L-tyrosine-2-oxoglutarate transaminase activity"/>
    <property type="evidence" value="ECO:0007669"/>
    <property type="project" value="TreeGrafter"/>
</dbReference>
<dbReference type="GO" id="GO:0030170">
    <property type="term" value="F:pyridoxal phosphate binding"/>
    <property type="evidence" value="ECO:0007669"/>
    <property type="project" value="InterPro"/>
</dbReference>
<proteinExistence type="inferred from homology"/>
<organism evidence="7 8">
    <name type="scientific">Oldenlandia corymbosa var. corymbosa</name>
    <dbReference type="NCBI Taxonomy" id="529605"/>
    <lineage>
        <taxon>Eukaryota</taxon>
        <taxon>Viridiplantae</taxon>
        <taxon>Streptophyta</taxon>
        <taxon>Embryophyta</taxon>
        <taxon>Tracheophyta</taxon>
        <taxon>Spermatophyta</taxon>
        <taxon>Magnoliopsida</taxon>
        <taxon>eudicotyledons</taxon>
        <taxon>Gunneridae</taxon>
        <taxon>Pentapetalae</taxon>
        <taxon>asterids</taxon>
        <taxon>lamiids</taxon>
        <taxon>Gentianales</taxon>
        <taxon>Rubiaceae</taxon>
        <taxon>Rubioideae</taxon>
        <taxon>Spermacoceae</taxon>
        <taxon>Hedyotis-Oldenlandia complex</taxon>
        <taxon>Oldenlandia</taxon>
    </lineage>
</organism>
<dbReference type="PIRSF" id="PIRSF000517">
    <property type="entry name" value="Tyr_transaminase"/>
    <property type="match status" value="1"/>
</dbReference>
<evidence type="ECO:0000313" key="8">
    <source>
        <dbReference type="Proteomes" id="UP001161247"/>
    </source>
</evidence>
<dbReference type="InterPro" id="IPR004838">
    <property type="entry name" value="NHTrfase_class1_PyrdxlP-BS"/>
</dbReference>
<sequence>METESGISSRKWRFKGNEISMRSSALTVRSALNMLMGNLDPNDQRPSIQLGHGDPSAFPSFRTAPEAEIAICDALLSAEYNGYSPNIGRLHARKAVAEHLSHDLPYKLSPDDVFLTSGCTHAIEIILDVLACPSANILLPKPCYPYYEARAIASNIQFRYFDLLPERDWEVDLGAVEALADQTTVAMIITNPGNPCGNVYKFEHLKKVAETARKLGILVISDEVYYHLTFGSNPFVPMGVFGSIAPVITLGSISKRWVVPGWRLGWIVTNDPNNLLKKYGIVDSIIGFLNVSAEPTSFIQGALTQIFEKTKVDFFTKINDLLRENADFCFSKIKEIPGMTCPSKPEGALFAMVRLNLSVLENIEDDVDFCLKLAKEESVIVLPGATLGVKNWIRVTFAIEPSSLHDGINRIKVFCENHSKK</sequence>
<evidence type="ECO:0000313" key="7">
    <source>
        <dbReference type="EMBL" id="CAI9089338.1"/>
    </source>
</evidence>
<dbReference type="NCBIfam" id="TIGR01265">
    <property type="entry name" value="tyr_nico_aTase"/>
    <property type="match status" value="1"/>
</dbReference>
<accession>A0AAV1C427</accession>
<feature type="domain" description="Aminotransferase class I/classII large" evidence="6">
    <location>
        <begin position="48"/>
        <end position="411"/>
    </location>
</feature>
<evidence type="ECO:0000256" key="2">
    <source>
        <dbReference type="ARBA" id="ARBA00007441"/>
    </source>
</evidence>
<dbReference type="Gene3D" id="3.40.640.10">
    <property type="entry name" value="Type I PLP-dependent aspartate aminotransferase-like (Major domain)"/>
    <property type="match status" value="1"/>
</dbReference>
<dbReference type="SUPFAM" id="SSF53383">
    <property type="entry name" value="PLP-dependent transferases"/>
    <property type="match status" value="1"/>
</dbReference>
<protein>
    <submittedName>
        <fullName evidence="7">OLC1v1023897C1</fullName>
    </submittedName>
</protein>
<dbReference type="Gene3D" id="3.90.1150.10">
    <property type="entry name" value="Aspartate Aminotransferase, domain 1"/>
    <property type="match status" value="1"/>
</dbReference>
<feature type="modified residue" description="N6-(pyridoxal phosphate)lysine" evidence="5">
    <location>
        <position position="255"/>
    </location>
</feature>